<dbReference type="RefSeq" id="WP_369327304.1">
    <property type="nucleotide sequence ID" value="NZ_JAULBC010000001.1"/>
</dbReference>
<dbReference type="Proteomes" id="UP001560573">
    <property type="component" value="Unassembled WGS sequence"/>
</dbReference>
<name>A0ABV3Z8Q8_9BACT</name>
<feature type="region of interest" description="Disordered" evidence="1">
    <location>
        <begin position="307"/>
        <end position="343"/>
    </location>
</feature>
<evidence type="ECO:0000313" key="3">
    <source>
        <dbReference type="EMBL" id="MEX6685915.1"/>
    </source>
</evidence>
<feature type="compositionally biased region" description="Basic residues" evidence="1">
    <location>
        <begin position="334"/>
        <end position="343"/>
    </location>
</feature>
<comment type="caution">
    <text evidence="3">The sequence shown here is derived from an EMBL/GenBank/DDBJ whole genome shotgun (WGS) entry which is preliminary data.</text>
</comment>
<gene>
    <name evidence="3" type="ORF">QTN47_00325</name>
</gene>
<keyword evidence="3" id="KW-0132">Cell division</keyword>
<reference evidence="3 4" key="1">
    <citation type="submission" date="2023-07" db="EMBL/GenBank/DDBJ databases">
        <authorList>
            <person name="Lian W.-H."/>
        </authorList>
    </citation>
    <scope>NUCLEOTIDE SEQUENCE [LARGE SCALE GENOMIC DNA]</scope>
    <source>
        <strain evidence="3 4">SYSU DXS3180</strain>
    </source>
</reference>
<dbReference type="GO" id="GO:0051301">
    <property type="term" value="P:cell division"/>
    <property type="evidence" value="ECO:0007669"/>
    <property type="project" value="UniProtKB-KW"/>
</dbReference>
<dbReference type="InterPro" id="IPR005548">
    <property type="entry name" value="Cell_div_FtsQ/DivIB_C"/>
</dbReference>
<dbReference type="Pfam" id="PF03799">
    <property type="entry name" value="FtsQ_DivIB_C"/>
    <property type="match status" value="1"/>
</dbReference>
<protein>
    <submittedName>
        <fullName evidence="3">Cell division protein FtsQ/DivIB</fullName>
    </submittedName>
</protein>
<evidence type="ECO:0000259" key="2">
    <source>
        <dbReference type="Pfam" id="PF03799"/>
    </source>
</evidence>
<keyword evidence="3" id="KW-0131">Cell cycle</keyword>
<feature type="domain" description="Cell division protein FtsQ/DivIB C-terminal" evidence="2">
    <location>
        <begin position="119"/>
        <end position="241"/>
    </location>
</feature>
<keyword evidence="4" id="KW-1185">Reference proteome</keyword>
<dbReference type="EMBL" id="JAULBC010000001">
    <property type="protein sequence ID" value="MEX6685915.1"/>
    <property type="molecule type" value="Genomic_DNA"/>
</dbReference>
<evidence type="ECO:0000256" key="1">
    <source>
        <dbReference type="SAM" id="MobiDB-lite"/>
    </source>
</evidence>
<sequence>MLKKKLIFTGWCLLAASLVFLLITAMRKKENKTVSDIKVEVIDAEEHVFVDEKEVVVFLNKMGISKETELYKINVRHLEEGLEKNTWVKKADLFFDNDNVLHVTIHEREPLARIFTINGSSFYIDSSGKRLPLSDKLSARVPVFTSFPSSERKLSAPDSLVLNDVRQLAQFIARDSFWMRQISQVDITPQRTFELIPVLGNQVIAIGDVDDLEGKFDRLYSFYKQVWTKAGFEKYETIDVRFNGQVVASRRGAAKPNVDSLRAAMQLADNVARMNNAMTDSSVAAGNVVKPAVDSVSHAAVVPASTTKPNKVAATTKPAVKKTTTKPAGTKPKAVMKKTTKKR</sequence>
<organism evidence="3 4">
    <name type="scientific">Danxiaibacter flavus</name>
    <dbReference type="NCBI Taxonomy" id="3049108"/>
    <lineage>
        <taxon>Bacteria</taxon>
        <taxon>Pseudomonadati</taxon>
        <taxon>Bacteroidota</taxon>
        <taxon>Chitinophagia</taxon>
        <taxon>Chitinophagales</taxon>
        <taxon>Chitinophagaceae</taxon>
        <taxon>Danxiaibacter</taxon>
    </lineage>
</organism>
<evidence type="ECO:0000313" key="4">
    <source>
        <dbReference type="Proteomes" id="UP001560573"/>
    </source>
</evidence>
<proteinExistence type="predicted"/>
<accession>A0ABV3Z8Q8</accession>